<feature type="signal peptide" evidence="1">
    <location>
        <begin position="1"/>
        <end position="23"/>
    </location>
</feature>
<protein>
    <recommendedName>
        <fullName evidence="3">Tetratricopeptide domain protein</fullName>
    </recommendedName>
</protein>
<organism evidence="2">
    <name type="scientific">Solibacter usitatus (strain Ellin6076)</name>
    <dbReference type="NCBI Taxonomy" id="234267"/>
    <lineage>
        <taxon>Bacteria</taxon>
        <taxon>Pseudomonadati</taxon>
        <taxon>Acidobacteriota</taxon>
        <taxon>Terriglobia</taxon>
        <taxon>Bryobacterales</taxon>
        <taxon>Solibacteraceae</taxon>
        <taxon>Candidatus Solibacter</taxon>
    </lineage>
</organism>
<dbReference type="STRING" id="234267.Acid_1805"/>
<dbReference type="InParanoid" id="Q027L2"/>
<dbReference type="eggNOG" id="COG0457">
    <property type="taxonomic scope" value="Bacteria"/>
</dbReference>
<dbReference type="SUPFAM" id="SSF48452">
    <property type="entry name" value="TPR-like"/>
    <property type="match status" value="1"/>
</dbReference>
<dbReference type="AlphaFoldDB" id="Q027L2"/>
<accession>Q027L2</accession>
<dbReference type="KEGG" id="sus:Acid_1805"/>
<dbReference type="InterPro" id="IPR011990">
    <property type="entry name" value="TPR-like_helical_dom_sf"/>
</dbReference>
<reference evidence="2" key="1">
    <citation type="submission" date="2006-10" db="EMBL/GenBank/DDBJ databases">
        <title>Complete sequence of Solibacter usitatus Ellin6076.</title>
        <authorList>
            <consortium name="US DOE Joint Genome Institute"/>
            <person name="Copeland A."/>
            <person name="Lucas S."/>
            <person name="Lapidus A."/>
            <person name="Barry K."/>
            <person name="Detter J.C."/>
            <person name="Glavina del Rio T."/>
            <person name="Hammon N."/>
            <person name="Israni S."/>
            <person name="Dalin E."/>
            <person name="Tice H."/>
            <person name="Pitluck S."/>
            <person name="Thompson L.S."/>
            <person name="Brettin T."/>
            <person name="Bruce D."/>
            <person name="Han C."/>
            <person name="Tapia R."/>
            <person name="Gilna P."/>
            <person name="Schmutz J."/>
            <person name="Larimer F."/>
            <person name="Land M."/>
            <person name="Hauser L."/>
            <person name="Kyrpides N."/>
            <person name="Mikhailova N."/>
            <person name="Janssen P.H."/>
            <person name="Kuske C.R."/>
            <person name="Richardson P."/>
        </authorList>
    </citation>
    <scope>NUCLEOTIDE SEQUENCE</scope>
    <source>
        <strain evidence="2">Ellin6076</strain>
    </source>
</reference>
<dbReference type="EMBL" id="CP000473">
    <property type="protein sequence ID" value="ABJ82795.1"/>
    <property type="molecule type" value="Genomic_DNA"/>
</dbReference>
<dbReference type="Gene3D" id="1.25.40.10">
    <property type="entry name" value="Tetratricopeptide repeat domain"/>
    <property type="match status" value="2"/>
</dbReference>
<proteinExistence type="predicted"/>
<feature type="chain" id="PRO_5004163735" description="Tetratricopeptide domain protein" evidence="1">
    <location>
        <begin position="24"/>
        <end position="268"/>
    </location>
</feature>
<evidence type="ECO:0000256" key="1">
    <source>
        <dbReference type="SAM" id="SignalP"/>
    </source>
</evidence>
<name>Q027L2_SOLUE</name>
<dbReference type="OrthoDB" id="129129at2"/>
<gene>
    <name evidence="2" type="ordered locus">Acid_1805</name>
</gene>
<evidence type="ECO:0008006" key="3">
    <source>
        <dbReference type="Google" id="ProtNLM"/>
    </source>
</evidence>
<sequence length="268" mass="28872" precursor="true">MKRIIITGILALCAGLTCLMAQAPAGAPKGPAPKSKAEMEALQALQAAQGNPDATIAACENLITKFADTDFKGIALFMEADAYERKNDPEHMVIFAERALDANPQNFQAVLMLAKYYSTHTRENDLDREEKLGKEEKYAHQVIDMMKDAPKPNPQLTDEQWSDVKKDIAAEAYNAIGLGNLTRKKYDVAAGNFKQAMDTNSRPEPAYMVRYASALQAGGKNDEAIAICDKILADSTVHPQIKQVAQNVRAAAVKAGGKAPGGAPAPAK</sequence>
<keyword evidence="1" id="KW-0732">Signal</keyword>
<evidence type="ECO:0000313" key="2">
    <source>
        <dbReference type="EMBL" id="ABJ82795.1"/>
    </source>
</evidence>
<dbReference type="HOGENOM" id="CLU_1037864_0_0_0"/>